<feature type="transmembrane region" description="Helical" evidence="1">
    <location>
        <begin position="12"/>
        <end position="29"/>
    </location>
</feature>
<dbReference type="Proteomes" id="UP000630149">
    <property type="component" value="Unassembled WGS sequence"/>
</dbReference>
<feature type="transmembrane region" description="Helical" evidence="1">
    <location>
        <begin position="195"/>
        <end position="216"/>
    </location>
</feature>
<proteinExistence type="predicted"/>
<organism evidence="3 4">
    <name type="scientific">Legionella impletisoli</name>
    <dbReference type="NCBI Taxonomy" id="343510"/>
    <lineage>
        <taxon>Bacteria</taxon>
        <taxon>Pseudomonadati</taxon>
        <taxon>Pseudomonadota</taxon>
        <taxon>Gammaproteobacteria</taxon>
        <taxon>Legionellales</taxon>
        <taxon>Legionellaceae</taxon>
        <taxon>Legionella</taxon>
    </lineage>
</organism>
<feature type="domain" description="Heparan-alpha-glucosaminide N-acetyltransferase catalytic" evidence="2">
    <location>
        <begin position="6"/>
        <end position="222"/>
    </location>
</feature>
<evidence type="ECO:0000313" key="4">
    <source>
        <dbReference type="Proteomes" id="UP000630149"/>
    </source>
</evidence>
<accession>A0A917JM49</accession>
<feature type="transmembrane region" description="Helical" evidence="1">
    <location>
        <begin position="110"/>
        <end position="131"/>
    </location>
</feature>
<keyword evidence="1" id="KW-1133">Transmembrane helix</keyword>
<keyword evidence="4" id="KW-1185">Reference proteome</keyword>
<feature type="transmembrane region" description="Helical" evidence="1">
    <location>
        <begin position="228"/>
        <end position="246"/>
    </location>
</feature>
<evidence type="ECO:0000256" key="1">
    <source>
        <dbReference type="SAM" id="Phobius"/>
    </source>
</evidence>
<evidence type="ECO:0000259" key="2">
    <source>
        <dbReference type="Pfam" id="PF07786"/>
    </source>
</evidence>
<sequence>MNKSNRILSLDVFRGIVVAFMIVVNSPGQPITYAWLSHAPWHGCTLADLVFPFFLFIVGISLVLALSSAKISFESKGEIVTKIIKRAAFLFAIGLLLNLLPNHFNLESLRFYGVLQRIAVCYLIAGLLFLYTNQRAQVILTLGILIAYWFIMTLVPTAGFGPNNLSPEGNVAAFIDQLIFSSSHLYGKAYDPEGFLSTFPAIATTLSGVIFGSWLFKGRANPQQQLRSMVFIGLVLIVSGFCWGLFFPMNKALWTSSYVLWCNGWAVLSLTILFYFIDIKQLRNGLYPLRFLGQHALTAYVLHVFFLKIQALIKINQPYGSAINLKRYITQLLFGWAPDKVSSLLFALSYTLFCFGLIVFIHFLKINVQKKQTHLTTNLR</sequence>
<feature type="transmembrane region" description="Helical" evidence="1">
    <location>
        <begin position="138"/>
        <end position="160"/>
    </location>
</feature>
<comment type="caution">
    <text evidence="3">The sequence shown here is derived from an EMBL/GenBank/DDBJ whole genome shotgun (WGS) entry which is preliminary data.</text>
</comment>
<dbReference type="EMBL" id="BMOB01000001">
    <property type="protein sequence ID" value="GGI76992.1"/>
    <property type="molecule type" value="Genomic_DNA"/>
</dbReference>
<feature type="transmembrane region" description="Helical" evidence="1">
    <location>
        <begin position="289"/>
        <end position="309"/>
    </location>
</feature>
<reference evidence="3" key="1">
    <citation type="journal article" date="2014" name="Int. J. Syst. Evol. Microbiol.">
        <title>Complete genome sequence of Corynebacterium casei LMG S-19264T (=DSM 44701T), isolated from a smear-ripened cheese.</title>
        <authorList>
            <consortium name="US DOE Joint Genome Institute (JGI-PGF)"/>
            <person name="Walter F."/>
            <person name="Albersmeier A."/>
            <person name="Kalinowski J."/>
            <person name="Ruckert C."/>
        </authorList>
    </citation>
    <scope>NUCLEOTIDE SEQUENCE</scope>
    <source>
        <strain evidence="3">JCM 13919</strain>
    </source>
</reference>
<dbReference type="Pfam" id="PF07786">
    <property type="entry name" value="HGSNAT_cat"/>
    <property type="match status" value="1"/>
</dbReference>
<feature type="transmembrane region" description="Helical" evidence="1">
    <location>
        <begin position="344"/>
        <end position="364"/>
    </location>
</feature>
<protein>
    <submittedName>
        <fullName evidence="3">Membrane protein</fullName>
    </submittedName>
</protein>
<gene>
    <name evidence="3" type="ORF">GCM10007966_02170</name>
</gene>
<keyword evidence="1" id="KW-0472">Membrane</keyword>
<dbReference type="RefSeq" id="WP_131775459.1">
    <property type="nucleotide sequence ID" value="NZ_BMOB01000001.1"/>
</dbReference>
<evidence type="ECO:0000313" key="3">
    <source>
        <dbReference type="EMBL" id="GGI76992.1"/>
    </source>
</evidence>
<feature type="transmembrane region" description="Helical" evidence="1">
    <location>
        <begin position="258"/>
        <end position="277"/>
    </location>
</feature>
<dbReference type="PANTHER" id="PTHR31061">
    <property type="entry name" value="LD22376P"/>
    <property type="match status" value="1"/>
</dbReference>
<dbReference type="AlphaFoldDB" id="A0A917JM49"/>
<feature type="transmembrane region" description="Helical" evidence="1">
    <location>
        <begin position="87"/>
        <end position="104"/>
    </location>
</feature>
<keyword evidence="1" id="KW-0812">Transmembrane</keyword>
<name>A0A917JM49_9GAMM</name>
<feature type="transmembrane region" description="Helical" evidence="1">
    <location>
        <begin position="49"/>
        <end position="66"/>
    </location>
</feature>
<reference evidence="3" key="2">
    <citation type="submission" date="2020-09" db="EMBL/GenBank/DDBJ databases">
        <authorList>
            <person name="Sun Q."/>
            <person name="Ohkuma M."/>
        </authorList>
    </citation>
    <scope>NUCLEOTIDE SEQUENCE</scope>
    <source>
        <strain evidence="3">JCM 13919</strain>
    </source>
</reference>
<dbReference type="OrthoDB" id="9788724at2"/>
<dbReference type="PANTHER" id="PTHR31061:SF24">
    <property type="entry name" value="LD22376P"/>
    <property type="match status" value="1"/>
</dbReference>
<dbReference type="InterPro" id="IPR012429">
    <property type="entry name" value="HGSNAT_cat"/>
</dbReference>